<reference evidence="1" key="1">
    <citation type="journal article" date="2019" name="bioRxiv">
        <title>The Genome of the Zebra Mussel, Dreissena polymorpha: A Resource for Invasive Species Research.</title>
        <authorList>
            <person name="McCartney M.A."/>
            <person name="Auch B."/>
            <person name="Kono T."/>
            <person name="Mallez S."/>
            <person name="Zhang Y."/>
            <person name="Obille A."/>
            <person name="Becker A."/>
            <person name="Abrahante J.E."/>
            <person name="Garbe J."/>
            <person name="Badalamenti J.P."/>
            <person name="Herman A."/>
            <person name="Mangelson H."/>
            <person name="Liachko I."/>
            <person name="Sullivan S."/>
            <person name="Sone E.D."/>
            <person name="Koren S."/>
            <person name="Silverstein K.A.T."/>
            <person name="Beckman K.B."/>
            <person name="Gohl D.M."/>
        </authorList>
    </citation>
    <scope>NUCLEOTIDE SEQUENCE</scope>
    <source>
        <strain evidence="1">Duluth1</strain>
        <tissue evidence="1">Whole animal</tissue>
    </source>
</reference>
<dbReference type="Proteomes" id="UP000828390">
    <property type="component" value="Unassembled WGS sequence"/>
</dbReference>
<keyword evidence="2" id="KW-1185">Reference proteome</keyword>
<gene>
    <name evidence="1" type="ORF">DPMN_193086</name>
</gene>
<evidence type="ECO:0000313" key="1">
    <source>
        <dbReference type="EMBL" id="KAH3692537.1"/>
    </source>
</evidence>
<comment type="caution">
    <text evidence="1">The sequence shown here is derived from an EMBL/GenBank/DDBJ whole genome shotgun (WGS) entry which is preliminary data.</text>
</comment>
<dbReference type="AlphaFoldDB" id="A0A9D3Y689"/>
<evidence type="ECO:0000313" key="2">
    <source>
        <dbReference type="Proteomes" id="UP000828390"/>
    </source>
</evidence>
<organism evidence="1 2">
    <name type="scientific">Dreissena polymorpha</name>
    <name type="common">Zebra mussel</name>
    <name type="synonym">Mytilus polymorpha</name>
    <dbReference type="NCBI Taxonomy" id="45954"/>
    <lineage>
        <taxon>Eukaryota</taxon>
        <taxon>Metazoa</taxon>
        <taxon>Spiralia</taxon>
        <taxon>Lophotrochozoa</taxon>
        <taxon>Mollusca</taxon>
        <taxon>Bivalvia</taxon>
        <taxon>Autobranchia</taxon>
        <taxon>Heteroconchia</taxon>
        <taxon>Euheterodonta</taxon>
        <taxon>Imparidentia</taxon>
        <taxon>Neoheterodontei</taxon>
        <taxon>Myida</taxon>
        <taxon>Dreissenoidea</taxon>
        <taxon>Dreissenidae</taxon>
        <taxon>Dreissena</taxon>
    </lineage>
</organism>
<reference evidence="1" key="2">
    <citation type="submission" date="2020-11" db="EMBL/GenBank/DDBJ databases">
        <authorList>
            <person name="McCartney M.A."/>
            <person name="Auch B."/>
            <person name="Kono T."/>
            <person name="Mallez S."/>
            <person name="Becker A."/>
            <person name="Gohl D.M."/>
            <person name="Silverstein K.A.T."/>
            <person name="Koren S."/>
            <person name="Bechman K.B."/>
            <person name="Herman A."/>
            <person name="Abrahante J.E."/>
            <person name="Garbe J."/>
        </authorList>
    </citation>
    <scope>NUCLEOTIDE SEQUENCE</scope>
    <source>
        <strain evidence="1">Duluth1</strain>
        <tissue evidence="1">Whole animal</tissue>
    </source>
</reference>
<proteinExistence type="predicted"/>
<sequence>MLERQRERASPRSTVNEFSCTTVSMPCSGIISPCNVLDGVLLVPKLKPFLNIHCPGRRRLQSHFGGSRQQFSSLSTNGSP</sequence>
<protein>
    <submittedName>
        <fullName evidence="1">Uncharacterized protein</fullName>
    </submittedName>
</protein>
<dbReference type="EMBL" id="JAIWYP010000021">
    <property type="protein sequence ID" value="KAH3692537.1"/>
    <property type="molecule type" value="Genomic_DNA"/>
</dbReference>
<name>A0A9D3Y689_DREPO</name>
<accession>A0A9D3Y689</accession>